<dbReference type="AlphaFoldDB" id="A0A1U7PQR5"/>
<protein>
    <submittedName>
        <fullName evidence="2">Predicted transcriptional regulator YdeE, contains AraC-type DNA-binding domain</fullName>
    </submittedName>
</protein>
<dbReference type="GO" id="GO:0003677">
    <property type="term" value="F:DNA binding"/>
    <property type="evidence" value="ECO:0007669"/>
    <property type="project" value="UniProtKB-KW"/>
</dbReference>
<sequence length="159" mass="18572">MSETKLPDMTVKDLDELKLVGFRVLCAGDDYINEIPKASSRLSARMKEIKRVVSPVHQYGAFVVEGDEDDNDGYWVCVEVEEVEDIPPDMVTLTVPPQKYAVTRHRGNNKKIMDAYDELHRWINEHHYTRLKNQWHIEKFNSWMDAENVDVELYDTISD</sequence>
<dbReference type="SUPFAM" id="SSF55136">
    <property type="entry name" value="Probable bacterial effector-binding domain"/>
    <property type="match status" value="1"/>
</dbReference>
<dbReference type="OrthoDB" id="2593454at2"/>
<dbReference type="Proteomes" id="UP000187550">
    <property type="component" value="Unassembled WGS sequence"/>
</dbReference>
<evidence type="ECO:0000259" key="1">
    <source>
        <dbReference type="SMART" id="SM00871"/>
    </source>
</evidence>
<dbReference type="InterPro" id="IPR010499">
    <property type="entry name" value="AraC_E-bd"/>
</dbReference>
<organism evidence="2 3">
    <name type="scientific">Edaphobacillus lindanitolerans</name>
    <dbReference type="NCBI Taxonomy" id="550447"/>
    <lineage>
        <taxon>Bacteria</taxon>
        <taxon>Bacillati</taxon>
        <taxon>Bacillota</taxon>
        <taxon>Bacilli</taxon>
        <taxon>Bacillales</taxon>
        <taxon>Bacillaceae</taxon>
        <taxon>Edaphobacillus</taxon>
    </lineage>
</organism>
<dbReference type="InterPro" id="IPR029441">
    <property type="entry name" value="Cass2"/>
</dbReference>
<evidence type="ECO:0000313" key="3">
    <source>
        <dbReference type="Proteomes" id="UP000187550"/>
    </source>
</evidence>
<dbReference type="Gene3D" id="3.20.80.10">
    <property type="entry name" value="Regulatory factor, effector binding domain"/>
    <property type="match status" value="1"/>
</dbReference>
<keyword evidence="2" id="KW-0238">DNA-binding</keyword>
<dbReference type="STRING" id="550447.SAMN05428946_2747"/>
<keyword evidence="3" id="KW-1185">Reference proteome</keyword>
<dbReference type="EMBL" id="FTPL01000004">
    <property type="protein sequence ID" value="SIT91849.1"/>
    <property type="molecule type" value="Genomic_DNA"/>
</dbReference>
<feature type="domain" description="AraC effector-binding" evidence="1">
    <location>
        <begin position="7"/>
        <end position="158"/>
    </location>
</feature>
<dbReference type="RefSeq" id="WP_084186702.1">
    <property type="nucleotide sequence ID" value="NZ_FTPL01000004.1"/>
</dbReference>
<dbReference type="InterPro" id="IPR011256">
    <property type="entry name" value="Reg_factor_effector_dom_sf"/>
</dbReference>
<reference evidence="3" key="1">
    <citation type="submission" date="2017-01" db="EMBL/GenBank/DDBJ databases">
        <authorList>
            <person name="Varghese N."/>
            <person name="Submissions S."/>
        </authorList>
    </citation>
    <scope>NUCLEOTIDE SEQUENCE [LARGE SCALE GENOMIC DNA]</scope>
    <source>
        <strain evidence="3">MNA4</strain>
    </source>
</reference>
<evidence type="ECO:0000313" key="2">
    <source>
        <dbReference type="EMBL" id="SIT91849.1"/>
    </source>
</evidence>
<name>A0A1U7PQR5_9BACI</name>
<accession>A0A1U7PQR5</accession>
<dbReference type="Pfam" id="PF14526">
    <property type="entry name" value="Cass2"/>
    <property type="match status" value="1"/>
</dbReference>
<gene>
    <name evidence="2" type="ORF">SAMN05428946_2747</name>
</gene>
<proteinExistence type="predicted"/>
<dbReference type="SMART" id="SM00871">
    <property type="entry name" value="AraC_E_bind"/>
    <property type="match status" value="1"/>
</dbReference>